<dbReference type="EMBL" id="CP036275">
    <property type="protein sequence ID" value="QDU41307.1"/>
    <property type="molecule type" value="Genomic_DNA"/>
</dbReference>
<protein>
    <submittedName>
        <fullName evidence="1">Uncharacterized protein</fullName>
    </submittedName>
</protein>
<dbReference type="AlphaFoldDB" id="A0A517ZFP4"/>
<gene>
    <name evidence="1" type="ORF">Mal4_56730</name>
</gene>
<dbReference type="Proteomes" id="UP000320496">
    <property type="component" value="Chromosome"/>
</dbReference>
<dbReference type="KEGG" id="mri:Mal4_56730"/>
<name>A0A517ZFP4_9PLAN</name>
<evidence type="ECO:0000313" key="2">
    <source>
        <dbReference type="Proteomes" id="UP000320496"/>
    </source>
</evidence>
<accession>A0A517ZFP4</accession>
<evidence type="ECO:0000313" key="1">
    <source>
        <dbReference type="EMBL" id="QDU41307.1"/>
    </source>
</evidence>
<organism evidence="1 2">
    <name type="scientific">Maioricimonas rarisocia</name>
    <dbReference type="NCBI Taxonomy" id="2528026"/>
    <lineage>
        <taxon>Bacteria</taxon>
        <taxon>Pseudomonadati</taxon>
        <taxon>Planctomycetota</taxon>
        <taxon>Planctomycetia</taxon>
        <taxon>Planctomycetales</taxon>
        <taxon>Planctomycetaceae</taxon>
        <taxon>Maioricimonas</taxon>
    </lineage>
</organism>
<keyword evidence="2" id="KW-1185">Reference proteome</keyword>
<dbReference type="OrthoDB" id="9844508at2"/>
<dbReference type="RefSeq" id="WP_145372571.1">
    <property type="nucleotide sequence ID" value="NZ_CP036275.1"/>
</dbReference>
<reference evidence="1 2" key="1">
    <citation type="submission" date="2019-02" db="EMBL/GenBank/DDBJ databases">
        <title>Deep-cultivation of Planctomycetes and their phenomic and genomic characterization uncovers novel biology.</title>
        <authorList>
            <person name="Wiegand S."/>
            <person name="Jogler M."/>
            <person name="Boedeker C."/>
            <person name="Pinto D."/>
            <person name="Vollmers J."/>
            <person name="Rivas-Marin E."/>
            <person name="Kohn T."/>
            <person name="Peeters S.H."/>
            <person name="Heuer A."/>
            <person name="Rast P."/>
            <person name="Oberbeckmann S."/>
            <person name="Bunk B."/>
            <person name="Jeske O."/>
            <person name="Meyerdierks A."/>
            <person name="Storesund J.E."/>
            <person name="Kallscheuer N."/>
            <person name="Luecker S."/>
            <person name="Lage O.M."/>
            <person name="Pohl T."/>
            <person name="Merkel B.J."/>
            <person name="Hornburger P."/>
            <person name="Mueller R.-W."/>
            <person name="Bruemmer F."/>
            <person name="Labrenz M."/>
            <person name="Spormann A.M."/>
            <person name="Op den Camp H."/>
            <person name="Overmann J."/>
            <person name="Amann R."/>
            <person name="Jetten M.S.M."/>
            <person name="Mascher T."/>
            <person name="Medema M.H."/>
            <person name="Devos D.P."/>
            <person name="Kaster A.-K."/>
            <person name="Ovreas L."/>
            <person name="Rohde M."/>
            <person name="Galperin M.Y."/>
            <person name="Jogler C."/>
        </authorList>
    </citation>
    <scope>NUCLEOTIDE SEQUENCE [LARGE SCALE GENOMIC DNA]</scope>
    <source>
        <strain evidence="1 2">Mal4</strain>
    </source>
</reference>
<sequence>MALCRQLLPILVLLLGQLALGIGHAQQPSPPAIAESPFLQHMPVNSERRCVGVCAVSEALLEGRPQTGDEPVGDDPAASSRLHDPAVLAHAIYVSLTGETPVTYPRTVRINGESLPIESPSVMVHLSTLVADMYRADFQRVTASSDHAYQLALAQRRFVPDGTALLAMLRGDPDRTAIFIGTGERTFPDGHLRPTYHAFLLSEAEDGRILVFDPNAPGQPWPCTIRNTPRGVQVAWTSPYRDTGQTTHQQYRIAGQQQYFRTLFASARRLPGSATFSP</sequence>
<proteinExistence type="predicted"/>